<keyword evidence="3" id="KW-1185">Reference proteome</keyword>
<evidence type="ECO:0000313" key="3">
    <source>
        <dbReference type="Proteomes" id="UP000799437"/>
    </source>
</evidence>
<feature type="region of interest" description="Disordered" evidence="1">
    <location>
        <begin position="18"/>
        <end position="49"/>
    </location>
</feature>
<organism evidence="2 3">
    <name type="scientific">Pseudovirgaria hyperparasitica</name>
    <dbReference type="NCBI Taxonomy" id="470096"/>
    <lineage>
        <taxon>Eukaryota</taxon>
        <taxon>Fungi</taxon>
        <taxon>Dikarya</taxon>
        <taxon>Ascomycota</taxon>
        <taxon>Pezizomycotina</taxon>
        <taxon>Dothideomycetes</taxon>
        <taxon>Dothideomycetes incertae sedis</taxon>
        <taxon>Acrospermales</taxon>
        <taxon>Acrospermaceae</taxon>
        <taxon>Pseudovirgaria</taxon>
    </lineage>
</organism>
<evidence type="ECO:0000313" key="2">
    <source>
        <dbReference type="EMBL" id="KAF2759717.1"/>
    </source>
</evidence>
<gene>
    <name evidence="2" type="ORF">EJ05DRAFT_498920</name>
</gene>
<accession>A0A6A6WDT1</accession>
<sequence>MPFKRLPLTELYVETEGYDDRNGSLTPLDHPESFAPIPHRSSTSTHHRSSLPGCSSCLNALQSWLHEDGPTTIRRQQISMIVSPQTAGADAYASVEVRSPESHNAVRLVEPPTRGIALQARVGHAQASNFHVLPWCYVSQGGNWSVAKPF</sequence>
<dbReference type="AlphaFoldDB" id="A0A6A6WDT1"/>
<dbReference type="RefSeq" id="XP_033602168.1">
    <property type="nucleotide sequence ID" value="XM_033746751.1"/>
</dbReference>
<proteinExistence type="predicted"/>
<protein>
    <submittedName>
        <fullName evidence="2">Uncharacterized protein</fullName>
    </submittedName>
</protein>
<reference evidence="2" key="1">
    <citation type="journal article" date="2020" name="Stud. Mycol.">
        <title>101 Dothideomycetes genomes: a test case for predicting lifestyles and emergence of pathogens.</title>
        <authorList>
            <person name="Haridas S."/>
            <person name="Albert R."/>
            <person name="Binder M."/>
            <person name="Bloem J."/>
            <person name="Labutti K."/>
            <person name="Salamov A."/>
            <person name="Andreopoulos B."/>
            <person name="Baker S."/>
            <person name="Barry K."/>
            <person name="Bills G."/>
            <person name="Bluhm B."/>
            <person name="Cannon C."/>
            <person name="Castanera R."/>
            <person name="Culley D."/>
            <person name="Daum C."/>
            <person name="Ezra D."/>
            <person name="Gonzalez J."/>
            <person name="Henrissat B."/>
            <person name="Kuo A."/>
            <person name="Liang C."/>
            <person name="Lipzen A."/>
            <person name="Lutzoni F."/>
            <person name="Magnuson J."/>
            <person name="Mondo S."/>
            <person name="Nolan M."/>
            <person name="Ohm R."/>
            <person name="Pangilinan J."/>
            <person name="Park H.-J."/>
            <person name="Ramirez L."/>
            <person name="Alfaro M."/>
            <person name="Sun H."/>
            <person name="Tritt A."/>
            <person name="Yoshinaga Y."/>
            <person name="Zwiers L.-H."/>
            <person name="Turgeon B."/>
            <person name="Goodwin S."/>
            <person name="Spatafora J."/>
            <person name="Crous P."/>
            <person name="Grigoriev I."/>
        </authorList>
    </citation>
    <scope>NUCLEOTIDE SEQUENCE</scope>
    <source>
        <strain evidence="2">CBS 121739</strain>
    </source>
</reference>
<dbReference type="EMBL" id="ML996569">
    <property type="protein sequence ID" value="KAF2759717.1"/>
    <property type="molecule type" value="Genomic_DNA"/>
</dbReference>
<evidence type="ECO:0000256" key="1">
    <source>
        <dbReference type="SAM" id="MobiDB-lite"/>
    </source>
</evidence>
<dbReference type="Proteomes" id="UP000799437">
    <property type="component" value="Unassembled WGS sequence"/>
</dbReference>
<dbReference type="GeneID" id="54487805"/>
<name>A0A6A6WDT1_9PEZI</name>